<evidence type="ECO:0000256" key="1">
    <source>
        <dbReference type="SAM" id="MobiDB-lite"/>
    </source>
</evidence>
<accession>A0A1Y5NZ79</accession>
<organism evidence="2">
    <name type="scientific">uncultured Mycobacterium sp</name>
    <dbReference type="NCBI Taxonomy" id="171292"/>
    <lineage>
        <taxon>Bacteria</taxon>
        <taxon>Bacillati</taxon>
        <taxon>Actinomycetota</taxon>
        <taxon>Actinomycetes</taxon>
        <taxon>Mycobacteriales</taxon>
        <taxon>Mycobacteriaceae</taxon>
        <taxon>Mycobacterium</taxon>
        <taxon>environmental samples</taxon>
    </lineage>
</organism>
<dbReference type="AlphaFoldDB" id="A0A1Y5NZ79"/>
<reference evidence="2" key="1">
    <citation type="submission" date="2016-03" db="EMBL/GenBank/DDBJ databases">
        <authorList>
            <person name="Ploux O."/>
        </authorList>
    </citation>
    <scope>NUCLEOTIDE SEQUENCE</scope>
    <source>
        <strain evidence="2">UC10</strain>
    </source>
</reference>
<gene>
    <name evidence="2" type="ORF">MHPYR_120037</name>
</gene>
<feature type="region of interest" description="Disordered" evidence="1">
    <location>
        <begin position="79"/>
        <end position="101"/>
    </location>
</feature>
<sequence length="101" mass="10776">MMDGCSALMCCCLPGVQSGALTAISIASHLNLRDRRRRICGEVCVTVHTQIAPDNRLASRYEGPLCFGSVMSASVKPRLAGRQPSNRGGVLRVKTRLSSGT</sequence>
<name>A0A1Y5NZ79_9MYCO</name>
<proteinExistence type="predicted"/>
<dbReference type="EMBL" id="FLQS01000004">
    <property type="protein sequence ID" value="SBS71752.1"/>
    <property type="molecule type" value="Genomic_DNA"/>
</dbReference>
<evidence type="ECO:0000313" key="2">
    <source>
        <dbReference type="EMBL" id="SBS71752.1"/>
    </source>
</evidence>
<protein>
    <submittedName>
        <fullName evidence="2">Uncharacterized protein</fullName>
    </submittedName>
</protein>